<comment type="similarity">
    <text evidence="1">Belongs to the bacterial solute-binding protein 8 family.</text>
</comment>
<name>A0A134AEA5_9FIRM</name>
<dbReference type="Gene3D" id="3.40.50.1980">
    <property type="entry name" value="Nitrogenase molybdenum iron protein domain"/>
    <property type="match status" value="2"/>
</dbReference>
<evidence type="ECO:0000313" key="3">
    <source>
        <dbReference type="EMBL" id="KXB65994.1"/>
    </source>
</evidence>
<dbReference type="InterPro" id="IPR050902">
    <property type="entry name" value="ABC_Transporter_SBP"/>
</dbReference>
<evidence type="ECO:0000313" key="4">
    <source>
        <dbReference type="Proteomes" id="UP000070442"/>
    </source>
</evidence>
<dbReference type="Pfam" id="PF01497">
    <property type="entry name" value="Peripla_BP_2"/>
    <property type="match status" value="1"/>
</dbReference>
<dbReference type="PROSITE" id="PS50983">
    <property type="entry name" value="FE_B12_PBP"/>
    <property type="match status" value="1"/>
</dbReference>
<dbReference type="EMBL" id="LSDG01000036">
    <property type="protein sequence ID" value="KXB65994.1"/>
    <property type="molecule type" value="Genomic_DNA"/>
</dbReference>
<dbReference type="SUPFAM" id="SSF53807">
    <property type="entry name" value="Helical backbone' metal receptor"/>
    <property type="match status" value="1"/>
</dbReference>
<dbReference type="PATRIC" id="fig|755172.3.peg.1167"/>
<comment type="caution">
    <text evidence="3">The sequence shown here is derived from an EMBL/GenBank/DDBJ whole genome shotgun (WGS) entry which is preliminary data.</text>
</comment>
<protein>
    <submittedName>
        <fullName evidence="3">Periplasmic binding protein</fullName>
    </submittedName>
</protein>
<proteinExistence type="inferred from homology"/>
<gene>
    <name evidence="3" type="ORF">HMPREF1863_01205</name>
</gene>
<dbReference type="PANTHER" id="PTHR30535">
    <property type="entry name" value="VITAMIN B12-BINDING PROTEIN"/>
    <property type="match status" value="1"/>
</dbReference>
<dbReference type="AlphaFoldDB" id="A0A134AEA5"/>
<evidence type="ECO:0000259" key="2">
    <source>
        <dbReference type="PROSITE" id="PS50983"/>
    </source>
</evidence>
<evidence type="ECO:0000256" key="1">
    <source>
        <dbReference type="ARBA" id="ARBA00008814"/>
    </source>
</evidence>
<reference evidence="4" key="1">
    <citation type="submission" date="2016-01" db="EMBL/GenBank/DDBJ databases">
        <authorList>
            <person name="Mitreva M."/>
            <person name="Pepin K.H."/>
            <person name="Mihindukulasuriya K.A."/>
            <person name="Fulton R."/>
            <person name="Fronick C."/>
            <person name="O'Laughlin M."/>
            <person name="Miner T."/>
            <person name="Herter B."/>
            <person name="Rosa B.A."/>
            <person name="Cordes M."/>
            <person name="Tomlinson C."/>
            <person name="Wollam A."/>
            <person name="Palsikar V.B."/>
            <person name="Mardis E.R."/>
            <person name="Wilson R.K."/>
        </authorList>
    </citation>
    <scope>NUCLEOTIDE SEQUENCE [LARGE SCALE GENOMIC DNA]</scope>
    <source>
        <strain evidence="4">DNF00729</strain>
    </source>
</reference>
<organism evidence="3 4">
    <name type="scientific">Aedoeadaptatus coxii</name>
    <dbReference type="NCBI Taxonomy" id="755172"/>
    <lineage>
        <taxon>Bacteria</taxon>
        <taxon>Bacillati</taxon>
        <taxon>Bacillota</taxon>
        <taxon>Tissierellia</taxon>
        <taxon>Tissierellales</taxon>
        <taxon>Peptoniphilaceae</taxon>
        <taxon>Aedoeadaptatus</taxon>
    </lineage>
</organism>
<feature type="domain" description="Fe/B12 periplasmic-binding" evidence="2">
    <location>
        <begin position="131"/>
        <end position="399"/>
    </location>
</feature>
<keyword evidence="4" id="KW-1185">Reference proteome</keyword>
<sequence length="399" mass="44056">MLMLYYNIGVGIGKSLAAHGLATVKIEPAIHCKGRMTGVGLPEDWKSGYLPTVRYLHDVWRFIMKKQLSTLLVLCLLLLSACSPQNAKNEGNNGHQKEAAQTQEAGYPVTVTTVDSDGNPVEQTFDKAPERVVAVYQSAIENMLALGLGDKLVLAGQLDIDVKDEWKDEFSKVKYMKDAPSKEAVLAADPDFIISWSSYFKDKTLGSVKEWQDKGIHTFILKNSGAVKVDSLDNEYDDLLTLGKIFNKEKEAQAIVDSMKSRLEEAHARQEKKIKDGEKPLKVAILEMEDEGVFRNYGKDTVGGQIAEQAGAELAMDGDRFGAEQLVAKDPDVIFVVYYGEDKVRDEELAKFKKLPALKALSAITKDHVYPISLSEVYASGVRTADGIDTMIKGIESSR</sequence>
<dbReference type="PANTHER" id="PTHR30535:SF7">
    <property type="entry name" value="IRON(III) DICITRATE-BINDING PROTEIN"/>
    <property type="match status" value="1"/>
</dbReference>
<dbReference type="STRING" id="755172.HMPREF1863_01205"/>
<dbReference type="Proteomes" id="UP000070442">
    <property type="component" value="Unassembled WGS sequence"/>
</dbReference>
<dbReference type="InterPro" id="IPR002491">
    <property type="entry name" value="ABC_transptr_periplasmic_BD"/>
</dbReference>
<accession>A0A134AEA5</accession>